<dbReference type="Gene3D" id="3.40.630.30">
    <property type="match status" value="1"/>
</dbReference>
<dbReference type="Proteomes" id="UP000242930">
    <property type="component" value="Unassembled WGS sequence"/>
</dbReference>
<sequence length="147" mass="15768">MQIRLATPADIPALCTLLDQLFAQEAEFTPDRSAQQRGLAAIIDDPAVGEILVTVADTRIVAMVNLLYTVSTALGARVALLEDMVVDTGARGAGIGSALLEQAIAHARDSGCRRITLLTDDDNAAAQRFYGHHGFTRSPMRPLRRAL</sequence>
<keyword evidence="1" id="KW-0808">Transferase</keyword>
<reference evidence="5" key="1">
    <citation type="submission" date="2016-10" db="EMBL/GenBank/DDBJ databases">
        <authorList>
            <person name="Varghese N."/>
            <person name="Submissions S."/>
        </authorList>
    </citation>
    <scope>NUCLEOTIDE SEQUENCE [LARGE SCALE GENOMIC DNA]</scope>
    <source>
        <strain evidence="5">LMG 25967</strain>
    </source>
</reference>
<dbReference type="STRING" id="915471.SAMN05216201_101438"/>
<dbReference type="InterPro" id="IPR050832">
    <property type="entry name" value="Bact_Acetyltransf"/>
</dbReference>
<dbReference type="InterPro" id="IPR016181">
    <property type="entry name" value="Acyl_CoA_acyltransferase"/>
</dbReference>
<dbReference type="SUPFAM" id="SSF55729">
    <property type="entry name" value="Acyl-CoA N-acyltransferases (Nat)"/>
    <property type="match status" value="1"/>
</dbReference>
<dbReference type="EMBL" id="FNZE01000001">
    <property type="protein sequence ID" value="SEI67016.1"/>
    <property type="molecule type" value="Genomic_DNA"/>
</dbReference>
<keyword evidence="2" id="KW-0012">Acyltransferase</keyword>
<dbReference type="RefSeq" id="WP_090306196.1">
    <property type="nucleotide sequence ID" value="NZ_FNZE01000001.1"/>
</dbReference>
<dbReference type="Pfam" id="PF00583">
    <property type="entry name" value="Acetyltransf_1"/>
    <property type="match status" value="1"/>
</dbReference>
<feature type="domain" description="N-acetyltransferase" evidence="3">
    <location>
        <begin position="1"/>
        <end position="147"/>
    </location>
</feature>
<dbReference type="CDD" id="cd04301">
    <property type="entry name" value="NAT_SF"/>
    <property type="match status" value="1"/>
</dbReference>
<proteinExistence type="predicted"/>
<gene>
    <name evidence="4" type="ORF">SAMN05216201_101438</name>
</gene>
<dbReference type="PROSITE" id="PS51186">
    <property type="entry name" value="GNAT"/>
    <property type="match status" value="1"/>
</dbReference>
<evidence type="ECO:0000313" key="5">
    <source>
        <dbReference type="Proteomes" id="UP000242930"/>
    </source>
</evidence>
<evidence type="ECO:0000259" key="3">
    <source>
        <dbReference type="PROSITE" id="PS51186"/>
    </source>
</evidence>
<dbReference type="GO" id="GO:0016747">
    <property type="term" value="F:acyltransferase activity, transferring groups other than amino-acyl groups"/>
    <property type="evidence" value="ECO:0007669"/>
    <property type="project" value="InterPro"/>
</dbReference>
<name>A0A1H6SJD3_9PSED</name>
<protein>
    <submittedName>
        <fullName evidence="4">N-acetylglutamate synthase, GNAT family</fullName>
    </submittedName>
</protein>
<keyword evidence="5" id="KW-1185">Reference proteome</keyword>
<accession>A0A1H6SJD3</accession>
<organism evidence="4 5">
    <name type="scientific">Pseudomonas linyingensis</name>
    <dbReference type="NCBI Taxonomy" id="915471"/>
    <lineage>
        <taxon>Bacteria</taxon>
        <taxon>Pseudomonadati</taxon>
        <taxon>Pseudomonadota</taxon>
        <taxon>Gammaproteobacteria</taxon>
        <taxon>Pseudomonadales</taxon>
        <taxon>Pseudomonadaceae</taxon>
        <taxon>Pseudomonas</taxon>
    </lineage>
</organism>
<evidence type="ECO:0000256" key="1">
    <source>
        <dbReference type="ARBA" id="ARBA00022679"/>
    </source>
</evidence>
<evidence type="ECO:0000256" key="2">
    <source>
        <dbReference type="ARBA" id="ARBA00023315"/>
    </source>
</evidence>
<dbReference type="PANTHER" id="PTHR43877">
    <property type="entry name" value="AMINOALKYLPHOSPHONATE N-ACETYLTRANSFERASE-RELATED-RELATED"/>
    <property type="match status" value="1"/>
</dbReference>
<dbReference type="OrthoDB" id="9797826at2"/>
<dbReference type="AlphaFoldDB" id="A0A1H6SJD3"/>
<evidence type="ECO:0000313" key="4">
    <source>
        <dbReference type="EMBL" id="SEI67016.1"/>
    </source>
</evidence>
<dbReference type="InterPro" id="IPR000182">
    <property type="entry name" value="GNAT_dom"/>
</dbReference>